<keyword evidence="1" id="KW-0732">Signal</keyword>
<feature type="chain" id="PRO_5022846718" evidence="1">
    <location>
        <begin position="27"/>
        <end position="181"/>
    </location>
</feature>
<evidence type="ECO:0000313" key="3">
    <source>
        <dbReference type="Proteomes" id="UP000321832"/>
    </source>
</evidence>
<dbReference type="InterPro" id="IPR050767">
    <property type="entry name" value="Sel1_AlgK"/>
</dbReference>
<keyword evidence="3" id="KW-1185">Reference proteome</keyword>
<dbReference type="Pfam" id="PF08238">
    <property type="entry name" value="Sel1"/>
    <property type="match status" value="4"/>
</dbReference>
<dbReference type="EMBL" id="VOPW01000001">
    <property type="protein sequence ID" value="TXC65212.1"/>
    <property type="molecule type" value="Genomic_DNA"/>
</dbReference>
<gene>
    <name evidence="2" type="ORF">FSC37_00900</name>
</gene>
<proteinExistence type="predicted"/>
<dbReference type="AlphaFoldDB" id="A0A5C6TXK3"/>
<name>A0A5C6TXK3_9BURK</name>
<dbReference type="SMART" id="SM00671">
    <property type="entry name" value="SEL1"/>
    <property type="match status" value="4"/>
</dbReference>
<dbReference type="InterPro" id="IPR011990">
    <property type="entry name" value="TPR-like_helical_dom_sf"/>
</dbReference>
<feature type="signal peptide" evidence="1">
    <location>
        <begin position="1"/>
        <end position="26"/>
    </location>
</feature>
<protein>
    <submittedName>
        <fullName evidence="2">Sel1 repeat family protein</fullName>
    </submittedName>
</protein>
<organism evidence="2 3">
    <name type="scientific">Piscinibacter aquaticus</name>
    <dbReference type="NCBI Taxonomy" id="392597"/>
    <lineage>
        <taxon>Bacteria</taxon>
        <taxon>Pseudomonadati</taxon>
        <taxon>Pseudomonadota</taxon>
        <taxon>Betaproteobacteria</taxon>
        <taxon>Burkholderiales</taxon>
        <taxon>Sphaerotilaceae</taxon>
        <taxon>Piscinibacter</taxon>
    </lineage>
</organism>
<sequence length="181" mass="19681">MLLPRPFARRLGALTLALLPALAAHADALQDGVAAMNRKDYPAALQLLEPLAKAGHPQAQLRLGLMHYHGHGVRESDREAVAWFERAARQGLAEAQFQLGNMYAYGTADPDADADPNRIAAQWYFEAARQGHAEAQYSLGILFLSGSGVLQDAAEARRWIERAATQGHADAQAYLKGIGKR</sequence>
<dbReference type="InterPro" id="IPR006597">
    <property type="entry name" value="Sel1-like"/>
</dbReference>
<comment type="caution">
    <text evidence="2">The sequence shown here is derived from an EMBL/GenBank/DDBJ whole genome shotgun (WGS) entry which is preliminary data.</text>
</comment>
<dbReference type="Proteomes" id="UP000321832">
    <property type="component" value="Unassembled WGS sequence"/>
</dbReference>
<dbReference type="Gene3D" id="1.25.40.10">
    <property type="entry name" value="Tetratricopeptide repeat domain"/>
    <property type="match status" value="1"/>
</dbReference>
<evidence type="ECO:0000313" key="2">
    <source>
        <dbReference type="EMBL" id="TXC65212.1"/>
    </source>
</evidence>
<dbReference type="PANTHER" id="PTHR11102">
    <property type="entry name" value="SEL-1-LIKE PROTEIN"/>
    <property type="match status" value="1"/>
</dbReference>
<evidence type="ECO:0000256" key="1">
    <source>
        <dbReference type="SAM" id="SignalP"/>
    </source>
</evidence>
<reference evidence="2 3" key="1">
    <citation type="submission" date="2019-08" db="EMBL/GenBank/DDBJ databases">
        <authorList>
            <person name="Khan S.A."/>
            <person name="Jeon C.O."/>
            <person name="Jeong S.E."/>
        </authorList>
    </citation>
    <scope>NUCLEOTIDE SEQUENCE [LARGE SCALE GENOMIC DNA]</scope>
    <source>
        <strain evidence="3">IMCC1728</strain>
    </source>
</reference>
<dbReference type="SUPFAM" id="SSF81901">
    <property type="entry name" value="HCP-like"/>
    <property type="match status" value="1"/>
</dbReference>
<dbReference type="PANTHER" id="PTHR11102:SF160">
    <property type="entry name" value="ERAD-ASSOCIATED E3 UBIQUITIN-PROTEIN LIGASE COMPONENT HRD3"/>
    <property type="match status" value="1"/>
</dbReference>
<accession>A0A5C6TXK3</accession>